<feature type="compositionally biased region" description="Acidic residues" evidence="1">
    <location>
        <begin position="121"/>
        <end position="137"/>
    </location>
</feature>
<feature type="compositionally biased region" description="Basic and acidic residues" evidence="1">
    <location>
        <begin position="58"/>
        <end position="74"/>
    </location>
</feature>
<feature type="compositionally biased region" description="Basic residues" evidence="1">
    <location>
        <begin position="195"/>
        <end position="206"/>
    </location>
</feature>
<gene>
    <name evidence="2" type="ORF">B0H17DRAFT_173302</name>
</gene>
<feature type="compositionally biased region" description="Basic and acidic residues" evidence="1">
    <location>
        <begin position="91"/>
        <end position="104"/>
    </location>
</feature>
<proteinExistence type="predicted"/>
<evidence type="ECO:0000313" key="2">
    <source>
        <dbReference type="EMBL" id="KAJ7672947.1"/>
    </source>
</evidence>
<feature type="region of interest" description="Disordered" evidence="1">
    <location>
        <begin position="1"/>
        <end position="384"/>
    </location>
</feature>
<comment type="caution">
    <text evidence="2">The sequence shown here is derived from an EMBL/GenBank/DDBJ whole genome shotgun (WGS) entry which is preliminary data.</text>
</comment>
<evidence type="ECO:0000256" key="1">
    <source>
        <dbReference type="SAM" id="MobiDB-lite"/>
    </source>
</evidence>
<evidence type="ECO:0000313" key="3">
    <source>
        <dbReference type="Proteomes" id="UP001221757"/>
    </source>
</evidence>
<dbReference type="AlphaFoldDB" id="A0AAD7G754"/>
<accession>A0AAD7G754</accession>
<sequence length="441" mass="47545">MHRPRRATSGRRPGLVEGVAPAKRRTHAEIQEEDERLAAAADAQHREEQEARASGIRRVAEKEDEMRCEDEKTRMHATRPDLVSGDEEMQSEEHSESGSEDDRPPPSGIDTDSDGMTLGTEDAEDDFLADGDDDRDDDYQPDRNDSPHLQNEDVSDSQDGGEISGDDPVDMQKAFAEFLKMKAAKNTEKKDKGKSFAKGKPAKKVSKGALRSEIVNTREIAPVPSVSAGSASKRKADAAARLDPPPVPKRAKPAELGGLKPGWKKAVEILDTRSRSRSQGRPSTTSQSRASSRSSGTMHTATSSERDDVGGAFENDEPEVSLQAAKTSKSAIGAAKSSRNGQPGARGATGTAKMGITLTPVTPATGSEPSKRQPKPKYKNEDLPFAPQHYRDNLRLWQTHALGKIIDWAGSIDDLSPRAMATPISPPPSAKHGRDISPGSP</sequence>
<dbReference type="EMBL" id="JARKIE010000164">
    <property type="protein sequence ID" value="KAJ7672947.1"/>
    <property type="molecule type" value="Genomic_DNA"/>
</dbReference>
<dbReference type="Proteomes" id="UP001221757">
    <property type="component" value="Unassembled WGS sequence"/>
</dbReference>
<name>A0AAD7G754_MYCRO</name>
<keyword evidence="3" id="KW-1185">Reference proteome</keyword>
<feature type="compositionally biased region" description="Basic and acidic residues" evidence="1">
    <location>
        <begin position="185"/>
        <end position="194"/>
    </location>
</feature>
<feature type="compositionally biased region" description="Low complexity" evidence="1">
    <location>
        <begin position="281"/>
        <end position="297"/>
    </location>
</feature>
<feature type="compositionally biased region" description="Low complexity" evidence="1">
    <location>
        <begin position="221"/>
        <end position="231"/>
    </location>
</feature>
<feature type="compositionally biased region" description="Basic and acidic residues" evidence="1">
    <location>
        <begin position="265"/>
        <end position="274"/>
    </location>
</feature>
<reference evidence="2" key="1">
    <citation type="submission" date="2023-03" db="EMBL/GenBank/DDBJ databases">
        <title>Massive genome expansion in bonnet fungi (Mycena s.s.) driven by repeated elements and novel gene families across ecological guilds.</title>
        <authorList>
            <consortium name="Lawrence Berkeley National Laboratory"/>
            <person name="Harder C.B."/>
            <person name="Miyauchi S."/>
            <person name="Viragh M."/>
            <person name="Kuo A."/>
            <person name="Thoen E."/>
            <person name="Andreopoulos B."/>
            <person name="Lu D."/>
            <person name="Skrede I."/>
            <person name="Drula E."/>
            <person name="Henrissat B."/>
            <person name="Morin E."/>
            <person name="Kohler A."/>
            <person name="Barry K."/>
            <person name="LaButti K."/>
            <person name="Morin E."/>
            <person name="Salamov A."/>
            <person name="Lipzen A."/>
            <person name="Mereny Z."/>
            <person name="Hegedus B."/>
            <person name="Baldrian P."/>
            <person name="Stursova M."/>
            <person name="Weitz H."/>
            <person name="Taylor A."/>
            <person name="Grigoriev I.V."/>
            <person name="Nagy L.G."/>
            <person name="Martin F."/>
            <person name="Kauserud H."/>
        </authorList>
    </citation>
    <scope>NUCLEOTIDE SEQUENCE</scope>
    <source>
        <strain evidence="2">CBHHK067</strain>
    </source>
</reference>
<feature type="region of interest" description="Disordered" evidence="1">
    <location>
        <begin position="417"/>
        <end position="441"/>
    </location>
</feature>
<protein>
    <submittedName>
        <fullName evidence="2">Uncharacterized protein</fullName>
    </submittedName>
</protein>
<feature type="compositionally biased region" description="Polar residues" evidence="1">
    <location>
        <begin position="359"/>
        <end position="368"/>
    </location>
</feature>
<organism evidence="2 3">
    <name type="scientific">Mycena rosella</name>
    <name type="common">Pink bonnet</name>
    <name type="synonym">Agaricus rosellus</name>
    <dbReference type="NCBI Taxonomy" id="1033263"/>
    <lineage>
        <taxon>Eukaryota</taxon>
        <taxon>Fungi</taxon>
        <taxon>Dikarya</taxon>
        <taxon>Basidiomycota</taxon>
        <taxon>Agaricomycotina</taxon>
        <taxon>Agaricomycetes</taxon>
        <taxon>Agaricomycetidae</taxon>
        <taxon>Agaricales</taxon>
        <taxon>Marasmiineae</taxon>
        <taxon>Mycenaceae</taxon>
        <taxon>Mycena</taxon>
    </lineage>
</organism>